<dbReference type="EMBL" id="QEKH01000006">
    <property type="protein sequence ID" value="PVY44553.1"/>
    <property type="molecule type" value="Genomic_DNA"/>
</dbReference>
<evidence type="ECO:0000256" key="7">
    <source>
        <dbReference type="RuleBase" id="RU004326"/>
    </source>
</evidence>
<dbReference type="EMBL" id="JABAEW010000041">
    <property type="protein sequence ID" value="NMD88265.1"/>
    <property type="molecule type" value="Genomic_DNA"/>
</dbReference>
<reference evidence="13 14" key="1">
    <citation type="submission" date="2018-04" db="EMBL/GenBank/DDBJ databases">
        <title>Genomic Encyclopedia of Type Strains, Phase IV (KMG-IV): sequencing the most valuable type-strain genomes for metagenomic binning, comparative biology and taxonomic classification.</title>
        <authorList>
            <person name="Goeker M."/>
        </authorList>
    </citation>
    <scope>NUCLEOTIDE SEQUENCE [LARGE SCALE GENOMIC DNA]</scope>
    <source>
        <strain evidence="13 14">DSM 14823</strain>
    </source>
</reference>
<feature type="domain" description="Alpha-D-phosphohexomutase alpha/beta/alpha" evidence="9">
    <location>
        <begin position="4"/>
        <end position="131"/>
    </location>
</feature>
<dbReference type="InterPro" id="IPR016066">
    <property type="entry name" value="A-D-PHexomutase_CS"/>
</dbReference>
<evidence type="ECO:0000259" key="8">
    <source>
        <dbReference type="Pfam" id="PF00408"/>
    </source>
</evidence>
<dbReference type="GO" id="GO:0000287">
    <property type="term" value="F:magnesium ion binding"/>
    <property type="evidence" value="ECO:0007669"/>
    <property type="project" value="InterPro"/>
</dbReference>
<dbReference type="RefSeq" id="WP_165832834.1">
    <property type="nucleotide sequence ID" value="NZ_CABMMC010000005.1"/>
</dbReference>
<evidence type="ECO:0000259" key="11">
    <source>
        <dbReference type="Pfam" id="PF02880"/>
    </source>
</evidence>
<evidence type="ECO:0000256" key="6">
    <source>
        <dbReference type="ARBA" id="ARBA00023235"/>
    </source>
</evidence>
<gene>
    <name evidence="13" type="ORF">C8D82_10671</name>
    <name evidence="12" type="ORF">HF882_16895</name>
</gene>
<dbReference type="InterPro" id="IPR036900">
    <property type="entry name" value="A-D-PHexomutase_C_sf"/>
</dbReference>
<comment type="caution">
    <text evidence="13">The sequence shown here is derived from an EMBL/GenBank/DDBJ whole genome shotgun (WGS) entry which is preliminary data.</text>
</comment>
<dbReference type="Pfam" id="PF02878">
    <property type="entry name" value="PGM_PMM_I"/>
    <property type="match status" value="1"/>
</dbReference>
<name>A0A2U1B798_9BACT</name>
<evidence type="ECO:0000313" key="14">
    <source>
        <dbReference type="Proteomes" id="UP000245959"/>
    </source>
</evidence>
<protein>
    <submittedName>
        <fullName evidence="12 13">Phosphomannomutase</fullName>
    </submittedName>
</protein>
<evidence type="ECO:0000256" key="4">
    <source>
        <dbReference type="ARBA" id="ARBA00022723"/>
    </source>
</evidence>
<proteinExistence type="inferred from homology"/>
<evidence type="ECO:0000256" key="3">
    <source>
        <dbReference type="ARBA" id="ARBA00022553"/>
    </source>
</evidence>
<dbReference type="SUPFAM" id="SSF53738">
    <property type="entry name" value="Phosphoglucomutase, first 3 domains"/>
    <property type="match status" value="3"/>
</dbReference>
<keyword evidence="14" id="KW-1185">Reference proteome</keyword>
<comment type="similarity">
    <text evidence="2 7">Belongs to the phosphohexose mutase family.</text>
</comment>
<organism evidence="13 14">
    <name type="scientific">Victivallis vadensis</name>
    <dbReference type="NCBI Taxonomy" id="172901"/>
    <lineage>
        <taxon>Bacteria</taxon>
        <taxon>Pseudomonadati</taxon>
        <taxon>Lentisphaerota</taxon>
        <taxon>Lentisphaeria</taxon>
        <taxon>Victivallales</taxon>
        <taxon>Victivallaceae</taxon>
        <taxon>Victivallis</taxon>
    </lineage>
</organism>
<evidence type="ECO:0000313" key="12">
    <source>
        <dbReference type="EMBL" id="NMD88265.1"/>
    </source>
</evidence>
<dbReference type="Proteomes" id="UP000576225">
    <property type="component" value="Unassembled WGS sequence"/>
</dbReference>
<evidence type="ECO:0000259" key="9">
    <source>
        <dbReference type="Pfam" id="PF02878"/>
    </source>
</evidence>
<keyword evidence="4 7" id="KW-0479">Metal-binding</keyword>
<dbReference type="Pfam" id="PF02879">
    <property type="entry name" value="PGM_PMM_II"/>
    <property type="match status" value="1"/>
</dbReference>
<accession>A0A2U1B798</accession>
<dbReference type="PANTHER" id="PTHR43771:SF1">
    <property type="entry name" value="PHOSPHOMANNOMUTASE"/>
    <property type="match status" value="1"/>
</dbReference>
<evidence type="ECO:0000313" key="13">
    <source>
        <dbReference type="EMBL" id="PVY44553.1"/>
    </source>
</evidence>
<evidence type="ECO:0000259" key="10">
    <source>
        <dbReference type="Pfam" id="PF02879"/>
    </source>
</evidence>
<feature type="domain" description="Alpha-D-phosphohexomutase alpha/beta/alpha" evidence="10">
    <location>
        <begin position="156"/>
        <end position="245"/>
    </location>
</feature>
<feature type="domain" description="Alpha-D-phosphohexomutase C-terminal" evidence="8">
    <location>
        <begin position="363"/>
        <end position="433"/>
    </location>
</feature>
<dbReference type="Pfam" id="PF02880">
    <property type="entry name" value="PGM_PMM_III"/>
    <property type="match status" value="1"/>
</dbReference>
<dbReference type="InterPro" id="IPR005846">
    <property type="entry name" value="A-D-PHexomutase_a/b/a-III"/>
</dbReference>
<dbReference type="CDD" id="cd03089">
    <property type="entry name" value="PMM_PGM"/>
    <property type="match status" value="1"/>
</dbReference>
<dbReference type="GO" id="GO:0016868">
    <property type="term" value="F:intramolecular phosphotransferase activity"/>
    <property type="evidence" value="ECO:0007669"/>
    <property type="project" value="InterPro"/>
</dbReference>
<keyword evidence="6" id="KW-0413">Isomerase</keyword>
<feature type="domain" description="Alpha-D-phosphohexomutase alpha/beta/alpha" evidence="11">
    <location>
        <begin position="253"/>
        <end position="357"/>
    </location>
</feature>
<dbReference type="InterPro" id="IPR005845">
    <property type="entry name" value="A-D-PHexomutase_a/b/a-II"/>
</dbReference>
<keyword evidence="3" id="KW-0597">Phosphoprotein</keyword>
<evidence type="ECO:0000313" key="15">
    <source>
        <dbReference type="Proteomes" id="UP000576225"/>
    </source>
</evidence>
<evidence type="ECO:0000256" key="1">
    <source>
        <dbReference type="ARBA" id="ARBA00001946"/>
    </source>
</evidence>
<dbReference type="PRINTS" id="PR00509">
    <property type="entry name" value="PGMPMM"/>
</dbReference>
<keyword evidence="5 7" id="KW-0460">Magnesium</keyword>
<dbReference type="PROSITE" id="PS00710">
    <property type="entry name" value="PGM_PMM"/>
    <property type="match status" value="1"/>
</dbReference>
<evidence type="ECO:0000256" key="2">
    <source>
        <dbReference type="ARBA" id="ARBA00010231"/>
    </source>
</evidence>
<comment type="cofactor">
    <cofactor evidence="1">
        <name>Mg(2+)</name>
        <dbReference type="ChEBI" id="CHEBI:18420"/>
    </cofactor>
</comment>
<sequence>MSGIFKAYDIRGVYPADINADIAEAIGRAYIEFTGAKKVVVGRDMRPHSQPLFEGLSRGMLAQGADVIDLGLCSTPMSYFANGTLKADGSVMITASHNPGEWNGFKLCRANAVPISGATGIMDIQKIAEAKSWKKCDRPGKLSSYDIAPEYGKFLRSFAKMDRKLKVVVDYANAMGLYEIAGITDLFDIVPLYDTLDGTFPNHEANPLHLATLDAIRAKVKEVGADFGAAFDGDADRCGFIDDRGEIIPMDLFTALIAQDILSNGPATILYDLRSSRAVPECIRENGGKAIQSRVGHAFIKAQMRENDAVFAGELSGHYYFKQNFTAESQGLAMIMLSNLICKKNKPLHELVQPLRKYFSSGEINSTVADVKPILDAIRKKYADGNMYELDGISSEYPNWWFNVRSSNTEPLLRLIVEADTRQLMEEKRDELLKLIRG</sequence>
<reference evidence="12 15" key="2">
    <citation type="submission" date="2020-04" db="EMBL/GenBank/DDBJ databases">
        <authorList>
            <person name="Hitch T.C.A."/>
            <person name="Wylensek D."/>
            <person name="Clavel T."/>
        </authorList>
    </citation>
    <scope>NUCLEOTIDE SEQUENCE [LARGE SCALE GENOMIC DNA]</scope>
    <source>
        <strain evidence="12 15">COR2-253-APC-1A</strain>
    </source>
</reference>
<dbReference type="GeneID" id="78294507"/>
<dbReference type="Gene3D" id="3.40.120.10">
    <property type="entry name" value="Alpha-D-Glucose-1,6-Bisphosphate, subunit A, domain 3"/>
    <property type="match status" value="3"/>
</dbReference>
<dbReference type="PANTHER" id="PTHR43771">
    <property type="entry name" value="PHOSPHOMANNOMUTASE"/>
    <property type="match status" value="1"/>
</dbReference>
<dbReference type="Proteomes" id="UP000245959">
    <property type="component" value="Unassembled WGS sequence"/>
</dbReference>
<evidence type="ECO:0000256" key="5">
    <source>
        <dbReference type="ARBA" id="ARBA00022842"/>
    </source>
</evidence>
<dbReference type="Pfam" id="PF00408">
    <property type="entry name" value="PGM_PMM_IV"/>
    <property type="match status" value="1"/>
</dbReference>
<dbReference type="AlphaFoldDB" id="A0A2U1B798"/>
<dbReference type="SUPFAM" id="SSF55957">
    <property type="entry name" value="Phosphoglucomutase, C-terminal domain"/>
    <property type="match status" value="1"/>
</dbReference>
<dbReference type="GO" id="GO:0005975">
    <property type="term" value="P:carbohydrate metabolic process"/>
    <property type="evidence" value="ECO:0007669"/>
    <property type="project" value="InterPro"/>
</dbReference>
<dbReference type="Gene3D" id="3.30.310.50">
    <property type="entry name" value="Alpha-D-phosphohexomutase, C-terminal domain"/>
    <property type="match status" value="1"/>
</dbReference>
<dbReference type="InterPro" id="IPR016055">
    <property type="entry name" value="A-D-PHexomutase_a/b/a-I/II/III"/>
</dbReference>
<dbReference type="InterPro" id="IPR005843">
    <property type="entry name" value="A-D-PHexomutase_C"/>
</dbReference>
<dbReference type="InterPro" id="IPR005841">
    <property type="entry name" value="Alpha-D-phosphohexomutase_SF"/>
</dbReference>
<dbReference type="InterPro" id="IPR005844">
    <property type="entry name" value="A-D-PHexomutase_a/b/a-I"/>
</dbReference>